<comment type="caution">
    <text evidence="6">The sequence shown here is derived from an EMBL/GenBank/DDBJ whole genome shotgun (WGS) entry which is preliminary data.</text>
</comment>
<dbReference type="GO" id="GO:0005524">
    <property type="term" value="F:ATP binding"/>
    <property type="evidence" value="ECO:0007669"/>
    <property type="project" value="UniProtKB-KW"/>
</dbReference>
<dbReference type="AlphaFoldDB" id="A0A397SG87"/>
<dbReference type="PROSITE" id="PS00109">
    <property type="entry name" value="PROTEIN_KINASE_TYR"/>
    <property type="match status" value="1"/>
</dbReference>
<evidence type="ECO:0000256" key="3">
    <source>
        <dbReference type="ARBA" id="ARBA00022777"/>
    </source>
</evidence>
<accession>A0A397SG87</accession>
<feature type="domain" description="Protein kinase" evidence="5">
    <location>
        <begin position="137"/>
        <end position="418"/>
    </location>
</feature>
<dbReference type="Gene3D" id="1.10.510.10">
    <property type="entry name" value="Transferase(Phosphotransferase) domain 1"/>
    <property type="match status" value="1"/>
</dbReference>
<keyword evidence="1" id="KW-0808">Transferase</keyword>
<dbReference type="Pfam" id="PF07714">
    <property type="entry name" value="PK_Tyr_Ser-Thr"/>
    <property type="match status" value="1"/>
</dbReference>
<keyword evidence="2" id="KW-0547">Nucleotide-binding</keyword>
<dbReference type="InterPro" id="IPR001245">
    <property type="entry name" value="Ser-Thr/Tyr_kinase_cat_dom"/>
</dbReference>
<name>A0A397SG87_9GLOM</name>
<keyword evidence="4" id="KW-0067">ATP-binding</keyword>
<protein>
    <submittedName>
        <fullName evidence="6">Kinase-like domain-containing protein</fullName>
    </submittedName>
</protein>
<evidence type="ECO:0000313" key="6">
    <source>
        <dbReference type="EMBL" id="RIA81454.1"/>
    </source>
</evidence>
<dbReference type="PROSITE" id="PS50011">
    <property type="entry name" value="PROTEIN_KINASE_DOM"/>
    <property type="match status" value="1"/>
</dbReference>
<dbReference type="STRING" id="658196.A0A397SG87"/>
<proteinExistence type="predicted"/>
<evidence type="ECO:0000313" key="7">
    <source>
        <dbReference type="EMBL" id="RIA86558.1"/>
    </source>
</evidence>
<reference evidence="6 8" key="1">
    <citation type="submission" date="2018-06" db="EMBL/GenBank/DDBJ databases">
        <title>Comparative genomics reveals the genomic features of Rhizophagus irregularis, R. cerebriforme, R. diaphanum and Gigaspora rosea, and their symbiotic lifestyle signature.</title>
        <authorList>
            <person name="Morin E."/>
            <person name="San Clemente H."/>
            <person name="Chen E.C.H."/>
            <person name="De La Providencia I."/>
            <person name="Hainaut M."/>
            <person name="Kuo A."/>
            <person name="Kohler A."/>
            <person name="Murat C."/>
            <person name="Tang N."/>
            <person name="Roy S."/>
            <person name="Loubradou J."/>
            <person name="Henrissat B."/>
            <person name="Grigoriev I.V."/>
            <person name="Corradi N."/>
            <person name="Roux C."/>
            <person name="Martin F.M."/>
        </authorList>
    </citation>
    <scope>NUCLEOTIDE SEQUENCE [LARGE SCALE GENOMIC DNA]</scope>
    <source>
        <strain evidence="6 8">DAOM 227022</strain>
    </source>
</reference>
<keyword evidence="8" id="KW-1185">Reference proteome</keyword>
<dbReference type="PANTHER" id="PTHR44329">
    <property type="entry name" value="SERINE/THREONINE-PROTEIN KINASE TNNI3K-RELATED"/>
    <property type="match status" value="1"/>
</dbReference>
<gene>
    <name evidence="7" type="ORF">C1645_779414</name>
    <name evidence="6" type="ORF">C1645_790354</name>
</gene>
<sequence>MRGLVNSYKNLNPIWHEEIQKVKFISILENQEHLYIHFLRAIVRYCIVKDDYSVDSITKQMSFLYSDVFEIKNILRSGKLFNMHLSKLIAAFKASQHDIKTELDNFANEPDLDINIDDNSNIINDRVLSKWYHIESQTYIATPESEIQGELFKTTKRCLNTTIVTEKSLKYLNNNDTFLCIEKEIYLYHEHQLNENDYIIKFHGYSVYNCKMMMFYDYAEYGDLFTYFQVNHNSSGNILKDWKEKIKLAWEISQGVKYLHDRKVLHLDLRSANILLNFDETGEGLIPKISNFLWSRDSCFNKTFVNPKIPIPSKEKIWKRWYDPDRLLNEESGLASSDIYSLGLLFWEIAWCKAGNLPFNEIPIKNLHAHLQKKNQEKMPELPLEYRRWKDVVSKMCHLKSGDRYRIMSVETIMGNLFKGRSISISSNASSATYRSQLLQFCRTYSSDDTDYTES</sequence>
<evidence type="ECO:0000256" key="2">
    <source>
        <dbReference type="ARBA" id="ARBA00022741"/>
    </source>
</evidence>
<dbReference type="InterPro" id="IPR008266">
    <property type="entry name" value="Tyr_kinase_AS"/>
</dbReference>
<dbReference type="EMBL" id="QKYT01000793">
    <property type="protein sequence ID" value="RIA81454.1"/>
    <property type="molecule type" value="Genomic_DNA"/>
</dbReference>
<dbReference type="OrthoDB" id="2398053at2759"/>
<organism evidence="6 8">
    <name type="scientific">Glomus cerebriforme</name>
    <dbReference type="NCBI Taxonomy" id="658196"/>
    <lineage>
        <taxon>Eukaryota</taxon>
        <taxon>Fungi</taxon>
        <taxon>Fungi incertae sedis</taxon>
        <taxon>Mucoromycota</taxon>
        <taxon>Glomeromycotina</taxon>
        <taxon>Glomeromycetes</taxon>
        <taxon>Glomerales</taxon>
        <taxon>Glomeraceae</taxon>
        <taxon>Glomus</taxon>
    </lineage>
</organism>
<dbReference type="GO" id="GO:0004674">
    <property type="term" value="F:protein serine/threonine kinase activity"/>
    <property type="evidence" value="ECO:0007669"/>
    <property type="project" value="TreeGrafter"/>
</dbReference>
<dbReference type="EMBL" id="QKYT01000356">
    <property type="protein sequence ID" value="RIA86558.1"/>
    <property type="molecule type" value="Genomic_DNA"/>
</dbReference>
<evidence type="ECO:0000259" key="5">
    <source>
        <dbReference type="PROSITE" id="PS50011"/>
    </source>
</evidence>
<dbReference type="InterPro" id="IPR051681">
    <property type="entry name" value="Ser/Thr_Kinases-Pseudokinases"/>
</dbReference>
<dbReference type="SUPFAM" id="SSF56112">
    <property type="entry name" value="Protein kinase-like (PK-like)"/>
    <property type="match status" value="1"/>
</dbReference>
<keyword evidence="3 6" id="KW-0418">Kinase</keyword>
<dbReference type="Proteomes" id="UP000265703">
    <property type="component" value="Unassembled WGS sequence"/>
</dbReference>
<dbReference type="InterPro" id="IPR000719">
    <property type="entry name" value="Prot_kinase_dom"/>
</dbReference>
<dbReference type="PANTHER" id="PTHR44329:SF288">
    <property type="entry name" value="MITOGEN-ACTIVATED PROTEIN KINASE KINASE KINASE 20"/>
    <property type="match status" value="1"/>
</dbReference>
<evidence type="ECO:0000256" key="1">
    <source>
        <dbReference type="ARBA" id="ARBA00022679"/>
    </source>
</evidence>
<evidence type="ECO:0000256" key="4">
    <source>
        <dbReference type="ARBA" id="ARBA00022840"/>
    </source>
</evidence>
<dbReference type="InterPro" id="IPR011009">
    <property type="entry name" value="Kinase-like_dom_sf"/>
</dbReference>
<evidence type="ECO:0000313" key="8">
    <source>
        <dbReference type="Proteomes" id="UP000265703"/>
    </source>
</evidence>